<evidence type="ECO:0000313" key="4">
    <source>
        <dbReference type="Proteomes" id="UP001189915"/>
    </source>
</evidence>
<dbReference type="InterPro" id="IPR000259">
    <property type="entry name" value="Adhesion_dom_fimbrial"/>
</dbReference>
<keyword evidence="1" id="KW-0732">Signal</keyword>
<gene>
    <name evidence="3" type="ORF">LMG18091_04200</name>
</gene>
<evidence type="ECO:0000256" key="1">
    <source>
        <dbReference type="ARBA" id="ARBA00022729"/>
    </source>
</evidence>
<dbReference type="GO" id="GO:0009289">
    <property type="term" value="C:pilus"/>
    <property type="evidence" value="ECO:0007669"/>
    <property type="project" value="InterPro"/>
</dbReference>
<comment type="caution">
    <text evidence="3">The sequence shown here is derived from an EMBL/GenBank/DDBJ whole genome shotgun (WGS) entry which is preliminary data.</text>
</comment>
<dbReference type="InterPro" id="IPR050263">
    <property type="entry name" value="Bact_Fimbrial_Adh_Pro"/>
</dbReference>
<organism evidence="3 4">
    <name type="scientific">Ralstonia wenshanensis</name>
    <dbReference type="NCBI Taxonomy" id="2842456"/>
    <lineage>
        <taxon>Bacteria</taxon>
        <taxon>Pseudomonadati</taxon>
        <taxon>Pseudomonadota</taxon>
        <taxon>Betaproteobacteria</taxon>
        <taxon>Burkholderiales</taxon>
        <taxon>Burkholderiaceae</taxon>
        <taxon>Ralstonia</taxon>
    </lineage>
</organism>
<dbReference type="Proteomes" id="UP001189915">
    <property type="component" value="Unassembled WGS sequence"/>
</dbReference>
<evidence type="ECO:0000259" key="2">
    <source>
        <dbReference type="Pfam" id="PF00419"/>
    </source>
</evidence>
<dbReference type="Pfam" id="PF00419">
    <property type="entry name" value="Fimbrial"/>
    <property type="match status" value="1"/>
</dbReference>
<evidence type="ECO:0000313" key="3">
    <source>
        <dbReference type="EMBL" id="CAJ0704508.1"/>
    </source>
</evidence>
<protein>
    <recommendedName>
        <fullName evidence="2">Fimbrial-type adhesion domain-containing protein</fullName>
    </recommendedName>
</protein>
<reference evidence="3 4" key="1">
    <citation type="submission" date="2023-07" db="EMBL/GenBank/DDBJ databases">
        <authorList>
            <person name="Peeters C."/>
        </authorList>
    </citation>
    <scope>NUCLEOTIDE SEQUENCE [LARGE SCALE GENOMIC DNA]</scope>
    <source>
        <strain evidence="3 4">LMG 18091</strain>
    </source>
</reference>
<name>A0AAD2ESL6_9RALS</name>
<dbReference type="SUPFAM" id="SSF49401">
    <property type="entry name" value="Bacterial adhesins"/>
    <property type="match status" value="1"/>
</dbReference>
<dbReference type="InterPro" id="IPR036937">
    <property type="entry name" value="Adhesion_dom_fimbrial_sf"/>
</dbReference>
<feature type="domain" description="Fimbrial-type adhesion" evidence="2">
    <location>
        <begin position="72"/>
        <end position="211"/>
    </location>
</feature>
<dbReference type="RefSeq" id="WP_316871323.1">
    <property type="nucleotide sequence ID" value="NZ_CATWAF010000006.1"/>
</dbReference>
<dbReference type="AlphaFoldDB" id="A0AAD2ESL6"/>
<dbReference type="EMBL" id="CATWAF010000006">
    <property type="protein sequence ID" value="CAJ0704508.1"/>
    <property type="molecule type" value="Genomic_DNA"/>
</dbReference>
<dbReference type="PANTHER" id="PTHR33420:SF3">
    <property type="entry name" value="FIMBRIAL SUBUNIT ELFA"/>
    <property type="match status" value="1"/>
</dbReference>
<dbReference type="Gene3D" id="2.60.40.1090">
    <property type="entry name" value="Fimbrial-type adhesion domain"/>
    <property type="match status" value="1"/>
</dbReference>
<keyword evidence="4" id="KW-1185">Reference proteome</keyword>
<dbReference type="PANTHER" id="PTHR33420">
    <property type="entry name" value="FIMBRIAL SUBUNIT ELFA-RELATED"/>
    <property type="match status" value="1"/>
</dbReference>
<accession>A0AAD2ESL6</accession>
<proteinExistence type="predicted"/>
<dbReference type="InterPro" id="IPR008966">
    <property type="entry name" value="Adhesion_dom_sf"/>
</dbReference>
<sequence>MQVIVNGKPQTKLMGGAEVEFSSPVEIQLLRNKYGMANGVAHDRLHFWFFTKTLRGTEEIQNYIYLDTSVTWIEESCSVPSQTVVLPSTRAGRLSGIGTTAGERSFQIQINNCPKGYNKILYRLTPEGGTIENAPGVLPLSADSTAKGVKIKVTDNAGAAAAFDTSISVDDYNKATGGSFSIPMRVSYVQTEANITPGTVNGAMSVLMEYQ</sequence>
<dbReference type="GO" id="GO:0043709">
    <property type="term" value="P:cell adhesion involved in single-species biofilm formation"/>
    <property type="evidence" value="ECO:0007669"/>
    <property type="project" value="TreeGrafter"/>
</dbReference>